<dbReference type="SMART" id="SM00209">
    <property type="entry name" value="TSP1"/>
    <property type="match status" value="2"/>
</dbReference>
<dbReference type="InterPro" id="IPR036772">
    <property type="entry name" value="SRCR-like_dom_sf"/>
</dbReference>
<feature type="transmembrane region" description="Helical" evidence="4">
    <location>
        <begin position="193"/>
        <end position="220"/>
    </location>
</feature>
<dbReference type="Proteomes" id="UP000596742">
    <property type="component" value="Unassembled WGS sequence"/>
</dbReference>
<sequence>MNMYSTDAAEIYKHGGASSNTKIWMDQVNCAASHTRLENCRRSSWGVNDCSHNEDIGIKCFGKYIVNGNWGEWSVWGLCSASCGHATQHRQRLCNSPIPSAGGSDCNGMANQANNCSILKCPVDGDWSEWSSWNPCSATCNGGIQGRTRQCNAPQPSNGGLYCNGTMIISRPCNSIFCESAQQQIKDKSSNSFSAGFVGGVAVGCIVITAVIIFIALLILRRCNPEKVLKRKRNECRNEDLSQLRITSQPNNYECTGRSIGTQSGVYDTCCNTEVATAHTQCNTDTIDSGAYSNSQFNADSNEELYENLKVQ</sequence>
<comment type="caution">
    <text evidence="6">The sequence shown here is derived from an EMBL/GenBank/DDBJ whole genome shotgun (WGS) entry which is preliminary data.</text>
</comment>
<reference evidence="6" key="1">
    <citation type="submission" date="2018-11" db="EMBL/GenBank/DDBJ databases">
        <authorList>
            <person name="Alioto T."/>
            <person name="Alioto T."/>
        </authorList>
    </citation>
    <scope>NUCLEOTIDE SEQUENCE</scope>
</reference>
<dbReference type="InterPro" id="IPR001190">
    <property type="entry name" value="SRCR"/>
</dbReference>
<dbReference type="OrthoDB" id="446173at2759"/>
<name>A0A8B6HJU3_MYTGA</name>
<dbReference type="FunFam" id="2.20.100.10:FF:000002">
    <property type="entry name" value="Unc-5 netrin receptor C"/>
    <property type="match status" value="1"/>
</dbReference>
<dbReference type="AlphaFoldDB" id="A0A8B6HJU3"/>
<dbReference type="PROSITE" id="PS50092">
    <property type="entry name" value="TSP1"/>
    <property type="match status" value="2"/>
</dbReference>
<evidence type="ECO:0000256" key="4">
    <source>
        <dbReference type="SAM" id="Phobius"/>
    </source>
</evidence>
<evidence type="ECO:0000256" key="1">
    <source>
        <dbReference type="ARBA" id="ARBA00022737"/>
    </source>
</evidence>
<comment type="caution">
    <text evidence="3">Lacks conserved residue(s) required for the propagation of feature annotation.</text>
</comment>
<dbReference type="EMBL" id="UYJE01010178">
    <property type="protein sequence ID" value="VDI80490.1"/>
    <property type="molecule type" value="Genomic_DNA"/>
</dbReference>
<keyword evidence="4" id="KW-1133">Transmembrane helix</keyword>
<keyword evidence="6" id="KW-0675">Receptor</keyword>
<organism evidence="6 7">
    <name type="scientific">Mytilus galloprovincialis</name>
    <name type="common">Mediterranean mussel</name>
    <dbReference type="NCBI Taxonomy" id="29158"/>
    <lineage>
        <taxon>Eukaryota</taxon>
        <taxon>Metazoa</taxon>
        <taxon>Spiralia</taxon>
        <taxon>Lophotrochozoa</taxon>
        <taxon>Mollusca</taxon>
        <taxon>Bivalvia</taxon>
        <taxon>Autobranchia</taxon>
        <taxon>Pteriomorphia</taxon>
        <taxon>Mytilida</taxon>
        <taxon>Mytiloidea</taxon>
        <taxon>Mytilidae</taxon>
        <taxon>Mytilinae</taxon>
        <taxon>Mytilus</taxon>
    </lineage>
</organism>
<evidence type="ECO:0000313" key="7">
    <source>
        <dbReference type="Proteomes" id="UP000596742"/>
    </source>
</evidence>
<evidence type="ECO:0000256" key="3">
    <source>
        <dbReference type="PROSITE-ProRule" id="PRU00196"/>
    </source>
</evidence>
<dbReference type="Gene3D" id="2.20.100.10">
    <property type="entry name" value="Thrombospondin type-1 (TSP1) repeat"/>
    <property type="match status" value="2"/>
</dbReference>
<feature type="disulfide bond" evidence="3">
    <location>
        <begin position="30"/>
        <end position="40"/>
    </location>
</feature>
<dbReference type="InterPro" id="IPR038877">
    <property type="entry name" value="THSD1"/>
</dbReference>
<evidence type="ECO:0000259" key="5">
    <source>
        <dbReference type="PROSITE" id="PS50287"/>
    </source>
</evidence>
<protein>
    <submittedName>
        <fullName evidence="6">Netrin receptor unc-5</fullName>
    </submittedName>
</protein>
<dbReference type="InterPro" id="IPR000884">
    <property type="entry name" value="TSP1_rpt"/>
</dbReference>
<dbReference type="InterPro" id="IPR036383">
    <property type="entry name" value="TSP1_rpt_sf"/>
</dbReference>
<dbReference type="PRINTS" id="PR01705">
    <property type="entry name" value="TSP1REPEAT"/>
</dbReference>
<keyword evidence="7" id="KW-1185">Reference proteome</keyword>
<dbReference type="GO" id="GO:0071944">
    <property type="term" value="C:cell periphery"/>
    <property type="evidence" value="ECO:0007669"/>
    <property type="project" value="TreeGrafter"/>
</dbReference>
<dbReference type="SUPFAM" id="SSF82895">
    <property type="entry name" value="TSP-1 type 1 repeat"/>
    <property type="match status" value="2"/>
</dbReference>
<keyword evidence="2 3" id="KW-1015">Disulfide bond</keyword>
<evidence type="ECO:0000256" key="2">
    <source>
        <dbReference type="ARBA" id="ARBA00023157"/>
    </source>
</evidence>
<dbReference type="Pfam" id="PF00090">
    <property type="entry name" value="TSP_1"/>
    <property type="match status" value="2"/>
</dbReference>
<evidence type="ECO:0000313" key="6">
    <source>
        <dbReference type="EMBL" id="VDI80490.1"/>
    </source>
</evidence>
<dbReference type="PROSITE" id="PS50287">
    <property type="entry name" value="SRCR_2"/>
    <property type="match status" value="1"/>
</dbReference>
<accession>A0A8B6HJU3</accession>
<keyword evidence="1" id="KW-0677">Repeat</keyword>
<dbReference type="GO" id="GO:0016020">
    <property type="term" value="C:membrane"/>
    <property type="evidence" value="ECO:0007669"/>
    <property type="project" value="InterPro"/>
</dbReference>
<dbReference type="PANTHER" id="PTHR16311">
    <property type="entry name" value="THROMBOSPONDIN TYPE I DOMAIN-CONTAINING 1"/>
    <property type="match status" value="1"/>
</dbReference>
<dbReference type="SUPFAM" id="SSF56487">
    <property type="entry name" value="SRCR-like"/>
    <property type="match status" value="1"/>
</dbReference>
<dbReference type="FunFam" id="2.20.100.10:FF:000007">
    <property type="entry name" value="Thrombospondin 1"/>
    <property type="match status" value="1"/>
</dbReference>
<dbReference type="PANTHER" id="PTHR16311:SF3">
    <property type="entry name" value="THROMBOSPONDIN TYPE-1 DOMAIN-CONTAINING PROTEIN 1"/>
    <property type="match status" value="1"/>
</dbReference>
<dbReference type="Gene3D" id="3.10.250.10">
    <property type="entry name" value="SRCR-like domain"/>
    <property type="match status" value="1"/>
</dbReference>
<dbReference type="Pfam" id="PF00530">
    <property type="entry name" value="SRCR"/>
    <property type="match status" value="1"/>
</dbReference>
<dbReference type="CDD" id="cd21699">
    <property type="entry name" value="JMTM_APP_like"/>
    <property type="match status" value="1"/>
</dbReference>
<feature type="domain" description="SRCR" evidence="5">
    <location>
        <begin position="23"/>
        <end position="61"/>
    </location>
</feature>
<proteinExistence type="predicted"/>
<keyword evidence="4" id="KW-0812">Transmembrane</keyword>
<keyword evidence="4" id="KW-0472">Membrane</keyword>
<gene>
    <name evidence="6" type="ORF">MGAL_10B048017</name>
</gene>